<keyword evidence="3 7" id="KW-0813">Transport</keyword>
<comment type="function">
    <text evidence="7">May be involved in iron transport and iron homeostasis.</text>
</comment>
<feature type="transmembrane region" description="Helical" evidence="7">
    <location>
        <begin position="145"/>
        <end position="165"/>
    </location>
</feature>
<organism evidence="8 9">
    <name type="scientific">Fusarium albosuccineum</name>
    <dbReference type="NCBI Taxonomy" id="1237068"/>
    <lineage>
        <taxon>Eukaryota</taxon>
        <taxon>Fungi</taxon>
        <taxon>Dikarya</taxon>
        <taxon>Ascomycota</taxon>
        <taxon>Pezizomycotina</taxon>
        <taxon>Sordariomycetes</taxon>
        <taxon>Hypocreomycetidae</taxon>
        <taxon>Hypocreales</taxon>
        <taxon>Nectriaceae</taxon>
        <taxon>Fusarium</taxon>
        <taxon>Fusarium decemcellulare species complex</taxon>
    </lineage>
</organism>
<evidence type="ECO:0000256" key="5">
    <source>
        <dbReference type="ARBA" id="ARBA00022989"/>
    </source>
</evidence>
<evidence type="ECO:0000313" key="8">
    <source>
        <dbReference type="EMBL" id="KAF4461960.1"/>
    </source>
</evidence>
<feature type="transmembrane region" description="Helical" evidence="7">
    <location>
        <begin position="81"/>
        <end position="101"/>
    </location>
</feature>
<evidence type="ECO:0000256" key="4">
    <source>
        <dbReference type="ARBA" id="ARBA00022692"/>
    </source>
</evidence>
<feature type="transmembrane region" description="Helical" evidence="7">
    <location>
        <begin position="113"/>
        <end position="133"/>
    </location>
</feature>
<dbReference type="PANTHER" id="PTHR11660">
    <property type="entry name" value="SOLUTE CARRIER FAMILY 40 MEMBER"/>
    <property type="match status" value="1"/>
</dbReference>
<dbReference type="InterPro" id="IPR009716">
    <property type="entry name" value="Ferroportin-1"/>
</dbReference>
<feature type="transmembrane region" description="Helical" evidence="7">
    <location>
        <begin position="171"/>
        <end position="195"/>
    </location>
</feature>
<name>A0A8H4L5E7_9HYPO</name>
<feature type="transmembrane region" description="Helical" evidence="7">
    <location>
        <begin position="478"/>
        <end position="500"/>
    </location>
</feature>
<evidence type="ECO:0000256" key="6">
    <source>
        <dbReference type="ARBA" id="ARBA00023136"/>
    </source>
</evidence>
<feature type="transmembrane region" description="Helical" evidence="7">
    <location>
        <begin position="384"/>
        <end position="403"/>
    </location>
</feature>
<comment type="similarity">
    <text evidence="2 7">Belongs to the ferroportin (FP) (TC 2.A.100) family. SLC40A subfamily.</text>
</comment>
<protein>
    <recommendedName>
        <fullName evidence="7">Solute carrier family 40 member</fullName>
    </recommendedName>
</protein>
<dbReference type="AlphaFoldDB" id="A0A8H4L5E7"/>
<dbReference type="EMBL" id="JAADYS010001617">
    <property type="protein sequence ID" value="KAF4461960.1"/>
    <property type="molecule type" value="Genomic_DNA"/>
</dbReference>
<reference evidence="8 9" key="1">
    <citation type="submission" date="2020-01" db="EMBL/GenBank/DDBJ databases">
        <title>Identification and distribution of gene clusters putatively required for synthesis of sphingolipid metabolism inhibitors in phylogenetically diverse species of the filamentous fungus Fusarium.</title>
        <authorList>
            <person name="Kim H.-S."/>
            <person name="Busman M."/>
            <person name="Brown D.W."/>
            <person name="Divon H."/>
            <person name="Uhlig S."/>
            <person name="Proctor R.H."/>
        </authorList>
    </citation>
    <scope>NUCLEOTIDE SEQUENCE [LARGE SCALE GENOMIC DNA]</scope>
    <source>
        <strain evidence="8 9">NRRL 20459</strain>
    </source>
</reference>
<dbReference type="CDD" id="cd17480">
    <property type="entry name" value="MFS_SLC40A1_like"/>
    <property type="match status" value="1"/>
</dbReference>
<feature type="transmembrane region" description="Helical" evidence="7">
    <location>
        <begin position="238"/>
        <end position="260"/>
    </location>
</feature>
<sequence>MNAMMHQSYDEEIVADDELSPLLAPRRLTGSASSHHRVPASIARRLYISHFLSTWNSRVFEFGAVLYLVTIYPGTLMPMSLYALVCGLSAIILAPTVGLYIDTGNRLQVARTSIVFERIVVAASCAIFYVLAVNIPLNYSQRMGMLALVSIFACIEKLCSIMNLVSVEKDWVFFLYCLLRICRVVLMRSVVQVVVITDKDPEALAIINSQMRRIDLLCKLFGPLFIALIDGYSPELAIIVNFAMNAASIVVEYFAIAKVYRDAPKLQEPKHHPQAESVETATRNDTSRLMTMAWKRVLALLQKSAQDFSFYFHHRAFLPSIAGAMLYLTVLSFAGQMVTYLLSAGYSSVQIGIARTLSVVLEVLATWVAPWLMRRINPLRAELWLSSWQVVMLTGGIAVFWIWEENPLISASGLVGGTILSRVGLRGFDLCVQLIVQEDVEAESRGAFSSVEVAWQNAFELLSFASTMVFYHPDQFKWPSLISALAVMTASISYTVFVYLRRGHLLHIDGLMRLLGARGGEQQQRDRAIDRINSTTSI</sequence>
<keyword evidence="4 7" id="KW-0812">Transmembrane</keyword>
<feature type="transmembrane region" description="Helical" evidence="7">
    <location>
        <begin position="353"/>
        <end position="372"/>
    </location>
</feature>
<keyword evidence="5 7" id="KW-1133">Transmembrane helix</keyword>
<keyword evidence="6 7" id="KW-0472">Membrane</keyword>
<dbReference type="OrthoDB" id="648861at2759"/>
<dbReference type="GO" id="GO:0005381">
    <property type="term" value="F:iron ion transmembrane transporter activity"/>
    <property type="evidence" value="ECO:0007669"/>
    <property type="project" value="UniProtKB-UniRule"/>
</dbReference>
<accession>A0A8H4L5E7</accession>
<proteinExistence type="inferred from homology"/>
<feature type="transmembrane region" description="Helical" evidence="7">
    <location>
        <begin position="316"/>
        <end position="341"/>
    </location>
</feature>
<evidence type="ECO:0000256" key="7">
    <source>
        <dbReference type="RuleBase" id="RU365065"/>
    </source>
</evidence>
<gene>
    <name evidence="8" type="ORF">FALBO_11234</name>
</gene>
<evidence type="ECO:0000313" key="9">
    <source>
        <dbReference type="Proteomes" id="UP000554235"/>
    </source>
</evidence>
<dbReference type="Pfam" id="PF06963">
    <property type="entry name" value="FPN1"/>
    <property type="match status" value="2"/>
</dbReference>
<evidence type="ECO:0000256" key="3">
    <source>
        <dbReference type="ARBA" id="ARBA00022448"/>
    </source>
</evidence>
<comment type="subcellular location">
    <subcellularLocation>
        <location evidence="1 7">Membrane</location>
        <topology evidence="1 7">Multi-pass membrane protein</topology>
    </subcellularLocation>
</comment>
<dbReference type="PANTHER" id="PTHR11660:SF57">
    <property type="entry name" value="SOLUTE CARRIER FAMILY 40 MEMBER"/>
    <property type="match status" value="1"/>
</dbReference>
<dbReference type="Proteomes" id="UP000554235">
    <property type="component" value="Unassembled WGS sequence"/>
</dbReference>
<feature type="transmembrane region" description="Helical" evidence="7">
    <location>
        <begin position="55"/>
        <end position="74"/>
    </location>
</feature>
<keyword evidence="9" id="KW-1185">Reference proteome</keyword>
<dbReference type="GO" id="GO:0016020">
    <property type="term" value="C:membrane"/>
    <property type="evidence" value="ECO:0007669"/>
    <property type="project" value="UniProtKB-SubCell"/>
</dbReference>
<keyword evidence="7" id="KW-0406">Ion transport</keyword>
<dbReference type="InterPro" id="IPR036259">
    <property type="entry name" value="MFS_trans_sf"/>
</dbReference>
<dbReference type="SUPFAM" id="SSF103473">
    <property type="entry name" value="MFS general substrate transporter"/>
    <property type="match status" value="1"/>
</dbReference>
<evidence type="ECO:0000256" key="1">
    <source>
        <dbReference type="ARBA" id="ARBA00004141"/>
    </source>
</evidence>
<evidence type="ECO:0000256" key="2">
    <source>
        <dbReference type="ARBA" id="ARBA00006279"/>
    </source>
</evidence>
<comment type="caution">
    <text evidence="8">The sequence shown here is derived from an EMBL/GenBank/DDBJ whole genome shotgun (WGS) entry which is preliminary data.</text>
</comment>